<dbReference type="InParanoid" id="A0A0D0AP50"/>
<dbReference type="HOGENOM" id="CLU_3015757_0_0_1"/>
<reference evidence="2 3" key="1">
    <citation type="submission" date="2014-04" db="EMBL/GenBank/DDBJ databases">
        <authorList>
            <consortium name="DOE Joint Genome Institute"/>
            <person name="Kuo A."/>
            <person name="Ruytinx J."/>
            <person name="Rineau F."/>
            <person name="Colpaert J."/>
            <person name="Kohler A."/>
            <person name="Nagy L.G."/>
            <person name="Floudas D."/>
            <person name="Copeland A."/>
            <person name="Barry K.W."/>
            <person name="Cichocki N."/>
            <person name="Veneault-Fourrey C."/>
            <person name="LaButti K."/>
            <person name="Lindquist E.A."/>
            <person name="Lipzen A."/>
            <person name="Lundell T."/>
            <person name="Morin E."/>
            <person name="Murat C."/>
            <person name="Sun H."/>
            <person name="Tunlid A."/>
            <person name="Henrissat B."/>
            <person name="Grigoriev I.V."/>
            <person name="Hibbett D.S."/>
            <person name="Martin F."/>
            <person name="Nordberg H.P."/>
            <person name="Cantor M.N."/>
            <person name="Hua S.X."/>
        </authorList>
    </citation>
    <scope>NUCLEOTIDE SEQUENCE [LARGE SCALE GENOMIC DNA]</scope>
    <source>
        <strain evidence="2 3">UH-Slu-Lm8-n1</strain>
    </source>
</reference>
<accession>A0A0D0AP50</accession>
<protein>
    <submittedName>
        <fullName evidence="2">Unplaced genomic scaffold CY34scaffold_197, whole genome shotgun sequence</fullName>
    </submittedName>
</protein>
<feature type="region of interest" description="Disordered" evidence="1">
    <location>
        <begin position="29"/>
        <end position="56"/>
    </location>
</feature>
<dbReference type="Proteomes" id="UP000054485">
    <property type="component" value="Unassembled WGS sequence"/>
</dbReference>
<dbReference type="AlphaFoldDB" id="A0A0D0AP50"/>
<reference evidence="3" key="2">
    <citation type="submission" date="2015-01" db="EMBL/GenBank/DDBJ databases">
        <title>Evolutionary Origins and Diversification of the Mycorrhizal Mutualists.</title>
        <authorList>
            <consortium name="DOE Joint Genome Institute"/>
            <consortium name="Mycorrhizal Genomics Consortium"/>
            <person name="Kohler A."/>
            <person name="Kuo A."/>
            <person name="Nagy L.G."/>
            <person name="Floudas D."/>
            <person name="Copeland A."/>
            <person name="Barry K.W."/>
            <person name="Cichocki N."/>
            <person name="Veneault-Fourrey C."/>
            <person name="LaButti K."/>
            <person name="Lindquist E.A."/>
            <person name="Lipzen A."/>
            <person name="Lundell T."/>
            <person name="Morin E."/>
            <person name="Murat C."/>
            <person name="Riley R."/>
            <person name="Ohm R."/>
            <person name="Sun H."/>
            <person name="Tunlid A."/>
            <person name="Henrissat B."/>
            <person name="Grigoriev I.V."/>
            <person name="Hibbett D.S."/>
            <person name="Martin F."/>
        </authorList>
    </citation>
    <scope>NUCLEOTIDE SEQUENCE [LARGE SCALE GENOMIC DNA]</scope>
    <source>
        <strain evidence="3">UH-Slu-Lm8-n1</strain>
    </source>
</reference>
<evidence type="ECO:0000256" key="1">
    <source>
        <dbReference type="SAM" id="MobiDB-lite"/>
    </source>
</evidence>
<keyword evidence="3" id="KW-1185">Reference proteome</keyword>
<gene>
    <name evidence="2" type="ORF">CY34DRAFT_807860</name>
</gene>
<proteinExistence type="predicted"/>
<sequence length="56" mass="6484">MMRHLKFTEPAPPLHHIKQATTRLRSGFHYHVGLGDPSRAKVTLQRVSKEPEDQPR</sequence>
<name>A0A0D0AP50_9AGAM</name>
<organism evidence="2 3">
    <name type="scientific">Suillus luteus UH-Slu-Lm8-n1</name>
    <dbReference type="NCBI Taxonomy" id="930992"/>
    <lineage>
        <taxon>Eukaryota</taxon>
        <taxon>Fungi</taxon>
        <taxon>Dikarya</taxon>
        <taxon>Basidiomycota</taxon>
        <taxon>Agaricomycotina</taxon>
        <taxon>Agaricomycetes</taxon>
        <taxon>Agaricomycetidae</taxon>
        <taxon>Boletales</taxon>
        <taxon>Suillineae</taxon>
        <taxon>Suillaceae</taxon>
        <taxon>Suillus</taxon>
    </lineage>
</organism>
<evidence type="ECO:0000313" key="3">
    <source>
        <dbReference type="Proteomes" id="UP000054485"/>
    </source>
</evidence>
<feature type="compositionally biased region" description="Basic and acidic residues" evidence="1">
    <location>
        <begin position="47"/>
        <end position="56"/>
    </location>
</feature>
<dbReference type="EMBL" id="KN835328">
    <property type="protein sequence ID" value="KIK39799.1"/>
    <property type="molecule type" value="Genomic_DNA"/>
</dbReference>
<evidence type="ECO:0000313" key="2">
    <source>
        <dbReference type="EMBL" id="KIK39799.1"/>
    </source>
</evidence>